<feature type="domain" description="Malectin-like" evidence="11">
    <location>
        <begin position="41"/>
        <end position="397"/>
    </location>
</feature>
<protein>
    <recommendedName>
        <fullName evidence="11">Malectin-like domain-containing protein</fullName>
    </recommendedName>
</protein>
<evidence type="ECO:0000256" key="7">
    <source>
        <dbReference type="ARBA" id="ARBA00022989"/>
    </source>
</evidence>
<feature type="transmembrane region" description="Helical" evidence="10">
    <location>
        <begin position="423"/>
        <end position="444"/>
    </location>
</feature>
<dbReference type="InterPro" id="IPR045272">
    <property type="entry name" value="ANXUR1/2-like"/>
</dbReference>
<evidence type="ECO:0000256" key="8">
    <source>
        <dbReference type="ARBA" id="ARBA00023136"/>
    </source>
</evidence>
<dbReference type="InterPro" id="IPR024788">
    <property type="entry name" value="Malectin-like_Carb-bd_dom"/>
</dbReference>
<organism evidence="12 13">
    <name type="scientific">Tetracentron sinense</name>
    <name type="common">Spur-leaf</name>
    <dbReference type="NCBI Taxonomy" id="13715"/>
    <lineage>
        <taxon>Eukaryota</taxon>
        <taxon>Viridiplantae</taxon>
        <taxon>Streptophyta</taxon>
        <taxon>Embryophyta</taxon>
        <taxon>Tracheophyta</taxon>
        <taxon>Spermatophyta</taxon>
        <taxon>Magnoliopsida</taxon>
        <taxon>Trochodendrales</taxon>
        <taxon>Trochodendraceae</taxon>
        <taxon>Tetracentron</taxon>
    </lineage>
</organism>
<feature type="transmembrane region" description="Helical" evidence="10">
    <location>
        <begin position="12"/>
        <end position="33"/>
    </location>
</feature>
<accession>A0A834ZSW3</accession>
<keyword evidence="3 10" id="KW-0812">Transmembrane</keyword>
<evidence type="ECO:0000256" key="5">
    <source>
        <dbReference type="ARBA" id="ARBA00022741"/>
    </source>
</evidence>
<reference evidence="12 13" key="1">
    <citation type="submission" date="2020-04" db="EMBL/GenBank/DDBJ databases">
        <title>Plant Genome Project.</title>
        <authorList>
            <person name="Zhang R.-G."/>
        </authorList>
    </citation>
    <scope>NUCLEOTIDE SEQUENCE [LARGE SCALE GENOMIC DNA]</scope>
    <source>
        <strain evidence="12">YNK0</strain>
        <tissue evidence="12">Leaf</tissue>
    </source>
</reference>
<evidence type="ECO:0000259" key="11">
    <source>
        <dbReference type="Pfam" id="PF12819"/>
    </source>
</evidence>
<keyword evidence="13" id="KW-1185">Reference proteome</keyword>
<gene>
    <name evidence="12" type="ORF">HHK36_001190</name>
</gene>
<comment type="caution">
    <text evidence="12">The sequence shown here is derived from an EMBL/GenBank/DDBJ whole genome shotgun (WGS) entry which is preliminary data.</text>
</comment>
<dbReference type="Gene3D" id="2.60.120.430">
    <property type="entry name" value="Galactose-binding lectin"/>
    <property type="match status" value="2"/>
</dbReference>
<evidence type="ECO:0000256" key="4">
    <source>
        <dbReference type="ARBA" id="ARBA00022729"/>
    </source>
</evidence>
<dbReference type="AlphaFoldDB" id="A0A834ZSW3"/>
<dbReference type="GO" id="GO:0005524">
    <property type="term" value="F:ATP binding"/>
    <property type="evidence" value="ECO:0007669"/>
    <property type="project" value="UniProtKB-KW"/>
</dbReference>
<dbReference type="FunFam" id="2.60.120.430:FF:000001">
    <property type="entry name" value="Receptor-like protein kinase FERONIA"/>
    <property type="match status" value="1"/>
</dbReference>
<keyword evidence="7 10" id="KW-1133">Transmembrane helix</keyword>
<dbReference type="PANTHER" id="PTHR34590:SF6">
    <property type="entry name" value="RECEPTOR-LIKE KINASE"/>
    <property type="match status" value="1"/>
</dbReference>
<dbReference type="OMA" id="AFMCILM"/>
<keyword evidence="8 10" id="KW-0472">Membrane</keyword>
<name>A0A834ZSW3_TETSI</name>
<dbReference type="OrthoDB" id="735844at2759"/>
<evidence type="ECO:0000256" key="1">
    <source>
        <dbReference type="ARBA" id="ARBA00004479"/>
    </source>
</evidence>
<evidence type="ECO:0000256" key="10">
    <source>
        <dbReference type="SAM" id="Phobius"/>
    </source>
</evidence>
<dbReference type="Proteomes" id="UP000655225">
    <property type="component" value="Unassembled WGS sequence"/>
</dbReference>
<evidence type="ECO:0000313" key="13">
    <source>
        <dbReference type="Proteomes" id="UP000655225"/>
    </source>
</evidence>
<dbReference type="Pfam" id="PF12819">
    <property type="entry name" value="Malectin_like"/>
    <property type="match status" value="1"/>
</dbReference>
<keyword evidence="9" id="KW-0325">Glycoprotein</keyword>
<dbReference type="GO" id="GO:0004714">
    <property type="term" value="F:transmembrane receptor protein tyrosine kinase activity"/>
    <property type="evidence" value="ECO:0007669"/>
    <property type="project" value="InterPro"/>
</dbReference>
<evidence type="ECO:0000313" key="12">
    <source>
        <dbReference type="EMBL" id="KAF8413214.1"/>
    </source>
</evidence>
<keyword evidence="5" id="KW-0547">Nucleotide-binding</keyword>
<comment type="subcellular location">
    <subcellularLocation>
        <location evidence="1">Membrane</location>
        <topology evidence="1">Single-pass type I membrane protein</topology>
    </subcellularLocation>
</comment>
<evidence type="ECO:0000256" key="3">
    <source>
        <dbReference type="ARBA" id="ARBA00022692"/>
    </source>
</evidence>
<dbReference type="GO" id="GO:0016020">
    <property type="term" value="C:membrane"/>
    <property type="evidence" value="ECO:0007669"/>
    <property type="project" value="UniProtKB-SubCell"/>
</dbReference>
<dbReference type="FunFam" id="2.60.120.430:FF:000005">
    <property type="entry name" value="Putative receptor-like protein kinase"/>
    <property type="match status" value="1"/>
</dbReference>
<dbReference type="PANTHER" id="PTHR34590">
    <property type="entry name" value="OS03G0124300 PROTEIN-RELATED"/>
    <property type="match status" value="1"/>
</dbReference>
<sequence>MEISRKNRDPKLYLFLSLSYLQLSIFFNLSWAFSPLDNYLIDCGSYSTVDVDNRYFVGDSSKSGSVFLSATRTISLKNQNPSLGSSPLYHTARVFTKPSNYEFEIKKNGIHLVRFHFLPFSESKYNLSDAQFHVSVHGFLLLSNFSVVDRKTPVLKEYLIWVDSGKLVISFMPWRDSSIAFVNAIEVISAPEDLIADTARFVSSDRIENCDGLTKQALETVYRITMGGPKVTPFNDSLWRTWIPDDGFLKSKAALETVYFSGRIQYQRGGASREIAPDNVYNTARVTNNRNVSMPDFNITWGFPVSSGYKYLVRMHFCDIVSMSTYLLYLDIYINGNLAYKDLGLSELTNGMLAAPYYADFVVYGDSSRVLSISIGASSLGVRGISKAILNGLEIMKMNNSMGSLDGELSVDSVLKSWPKGNIGILVPLVAVISLLIVAFAVIYRRRTELKDSVVWSPLPVDVSKGNLKYINQLSSGKLGFL</sequence>
<keyword evidence="4" id="KW-0732">Signal</keyword>
<proteinExistence type="predicted"/>
<evidence type="ECO:0000256" key="6">
    <source>
        <dbReference type="ARBA" id="ARBA00022840"/>
    </source>
</evidence>
<keyword evidence="2" id="KW-0808">Transferase</keyword>
<evidence type="ECO:0000256" key="9">
    <source>
        <dbReference type="ARBA" id="ARBA00023180"/>
    </source>
</evidence>
<evidence type="ECO:0000256" key="2">
    <source>
        <dbReference type="ARBA" id="ARBA00022679"/>
    </source>
</evidence>
<keyword evidence="6" id="KW-0067">ATP-binding</keyword>
<dbReference type="EMBL" id="JABCRI010000001">
    <property type="protein sequence ID" value="KAF8413214.1"/>
    <property type="molecule type" value="Genomic_DNA"/>
</dbReference>